<dbReference type="GO" id="GO:0015833">
    <property type="term" value="P:peptide transport"/>
    <property type="evidence" value="ECO:0007669"/>
    <property type="project" value="TreeGrafter"/>
</dbReference>
<evidence type="ECO:0000259" key="1">
    <source>
        <dbReference type="Pfam" id="PF00496"/>
    </source>
</evidence>
<sequence length="266" mass="27866">MDLLRQGGVTPVGELAFNEQPGRPAADEKVRRALAMALNADEIRTVLTDGKGTAPTSLATLAGKAGNPCLPAQAPWTPPAYDATGAAALLDEAGWVTGADGVRVKDGKRLTLTFIYETNVTSTYPAAAELVSKAWTTLGAEVKITGQQSAGLNETLFKSSSWDAGWIALRVFIPATLVPFLSGATPPKGLNYGFIDNPVYAKLVGEAPALPQPEACAKWVAAEAALVNRADVVPMADNLQPVFGKGATFDAYSDSIHPDSVRMLAE</sequence>
<reference evidence="2 3" key="1">
    <citation type="submission" date="2020-03" db="EMBL/GenBank/DDBJ databases">
        <title>Whole genome shotgun sequence of Phytohabitans rumicis NBRC 108638.</title>
        <authorList>
            <person name="Komaki H."/>
            <person name="Tamura T."/>
        </authorList>
    </citation>
    <scope>NUCLEOTIDE SEQUENCE [LARGE SCALE GENOMIC DNA]</scope>
    <source>
        <strain evidence="2 3">NBRC 108638</strain>
    </source>
</reference>
<name>A0A6V8LMQ7_9ACTN</name>
<gene>
    <name evidence="2" type="ORF">Prum_099430</name>
</gene>
<evidence type="ECO:0000313" key="2">
    <source>
        <dbReference type="EMBL" id="GFJ96301.1"/>
    </source>
</evidence>
<dbReference type="Pfam" id="PF00496">
    <property type="entry name" value="SBP_bac_5"/>
    <property type="match status" value="1"/>
</dbReference>
<protein>
    <recommendedName>
        <fullName evidence="1">Solute-binding protein family 5 domain-containing protein</fullName>
    </recommendedName>
</protein>
<dbReference type="AlphaFoldDB" id="A0A6V8LMQ7"/>
<feature type="domain" description="Solute-binding protein family 5" evidence="1">
    <location>
        <begin position="15"/>
        <end position="155"/>
    </location>
</feature>
<dbReference type="PANTHER" id="PTHR30290">
    <property type="entry name" value="PERIPLASMIC BINDING COMPONENT OF ABC TRANSPORTER"/>
    <property type="match status" value="1"/>
</dbReference>
<dbReference type="GO" id="GO:1904680">
    <property type="term" value="F:peptide transmembrane transporter activity"/>
    <property type="evidence" value="ECO:0007669"/>
    <property type="project" value="TreeGrafter"/>
</dbReference>
<evidence type="ECO:0000313" key="3">
    <source>
        <dbReference type="Proteomes" id="UP000482960"/>
    </source>
</evidence>
<comment type="caution">
    <text evidence="2">The sequence shown here is derived from an EMBL/GenBank/DDBJ whole genome shotgun (WGS) entry which is preliminary data.</text>
</comment>
<dbReference type="InterPro" id="IPR039424">
    <property type="entry name" value="SBP_5"/>
</dbReference>
<keyword evidence="3" id="KW-1185">Reference proteome</keyword>
<dbReference type="Proteomes" id="UP000482960">
    <property type="component" value="Unassembled WGS sequence"/>
</dbReference>
<proteinExistence type="predicted"/>
<dbReference type="InterPro" id="IPR000914">
    <property type="entry name" value="SBP_5_dom"/>
</dbReference>
<reference evidence="2 3" key="2">
    <citation type="submission" date="2020-03" db="EMBL/GenBank/DDBJ databases">
        <authorList>
            <person name="Ichikawa N."/>
            <person name="Kimura A."/>
            <person name="Kitahashi Y."/>
            <person name="Uohara A."/>
        </authorList>
    </citation>
    <scope>NUCLEOTIDE SEQUENCE [LARGE SCALE GENOMIC DNA]</scope>
    <source>
        <strain evidence="2 3">NBRC 108638</strain>
    </source>
</reference>
<organism evidence="2 3">
    <name type="scientific">Phytohabitans rumicis</name>
    <dbReference type="NCBI Taxonomy" id="1076125"/>
    <lineage>
        <taxon>Bacteria</taxon>
        <taxon>Bacillati</taxon>
        <taxon>Actinomycetota</taxon>
        <taxon>Actinomycetes</taxon>
        <taxon>Micromonosporales</taxon>
        <taxon>Micromonosporaceae</taxon>
    </lineage>
</organism>
<dbReference type="EMBL" id="BLPG01000002">
    <property type="protein sequence ID" value="GFJ96301.1"/>
    <property type="molecule type" value="Genomic_DNA"/>
</dbReference>
<dbReference type="Gene3D" id="3.10.105.10">
    <property type="entry name" value="Dipeptide-binding Protein, Domain 3"/>
    <property type="match status" value="1"/>
</dbReference>
<accession>A0A6V8LMQ7</accession>
<dbReference type="SUPFAM" id="SSF53850">
    <property type="entry name" value="Periplasmic binding protein-like II"/>
    <property type="match status" value="1"/>
</dbReference>